<dbReference type="Proteomes" id="UP001304895">
    <property type="component" value="Unassembled WGS sequence"/>
</dbReference>
<evidence type="ECO:0000313" key="2">
    <source>
        <dbReference type="Proteomes" id="UP001304895"/>
    </source>
</evidence>
<comment type="caution">
    <text evidence="1">The sequence shown here is derived from an EMBL/GenBank/DDBJ whole genome shotgun (WGS) entry which is preliminary data.</text>
</comment>
<sequence>MRCSNATPPPPPQQRLRTTFLFIYLFFWLDPCGKRLRRLVKRIPHQCPPFGHLRHHAIPLIPSPFSWMMFTAFTTNNTPTRLRRLFLRDGTYPSARCSGTRPRLQENDTVRIMGFGGTRDQETRTARQDWIPGMRRCDVLPRKGRFKNIHLTSGNA</sequence>
<gene>
    <name evidence="1" type="ORF">BT67DRAFT_110529</name>
</gene>
<keyword evidence="2" id="KW-1185">Reference proteome</keyword>
<organism evidence="1 2">
    <name type="scientific">Trichocladium antarcticum</name>
    <dbReference type="NCBI Taxonomy" id="1450529"/>
    <lineage>
        <taxon>Eukaryota</taxon>
        <taxon>Fungi</taxon>
        <taxon>Dikarya</taxon>
        <taxon>Ascomycota</taxon>
        <taxon>Pezizomycotina</taxon>
        <taxon>Sordariomycetes</taxon>
        <taxon>Sordariomycetidae</taxon>
        <taxon>Sordariales</taxon>
        <taxon>Chaetomiaceae</taxon>
        <taxon>Trichocladium</taxon>
    </lineage>
</organism>
<protein>
    <submittedName>
        <fullName evidence="1">Uncharacterized protein</fullName>
    </submittedName>
</protein>
<reference evidence="1" key="2">
    <citation type="submission" date="2023-05" db="EMBL/GenBank/DDBJ databases">
        <authorList>
            <consortium name="Lawrence Berkeley National Laboratory"/>
            <person name="Steindorff A."/>
            <person name="Hensen N."/>
            <person name="Bonometti L."/>
            <person name="Westerberg I."/>
            <person name="Brannstrom I.O."/>
            <person name="Guillou S."/>
            <person name="Cros-Aarteil S."/>
            <person name="Calhoun S."/>
            <person name="Haridas S."/>
            <person name="Kuo A."/>
            <person name="Mondo S."/>
            <person name="Pangilinan J."/>
            <person name="Riley R."/>
            <person name="Labutti K."/>
            <person name="Andreopoulos B."/>
            <person name="Lipzen A."/>
            <person name="Chen C."/>
            <person name="Yanf M."/>
            <person name="Daum C."/>
            <person name="Ng V."/>
            <person name="Clum A."/>
            <person name="Ohm R."/>
            <person name="Martin F."/>
            <person name="Silar P."/>
            <person name="Natvig D."/>
            <person name="Lalanne C."/>
            <person name="Gautier V."/>
            <person name="Ament-Velasquez S.L."/>
            <person name="Kruys A."/>
            <person name="Hutchinson M.I."/>
            <person name="Powell A.J."/>
            <person name="Barry K."/>
            <person name="Miller A.N."/>
            <person name="Grigoriev I.V."/>
            <person name="Debuchy R."/>
            <person name="Gladieux P."/>
            <person name="Thoren M.H."/>
            <person name="Johannesson H."/>
        </authorList>
    </citation>
    <scope>NUCLEOTIDE SEQUENCE</scope>
    <source>
        <strain evidence="1">CBS 123565</strain>
    </source>
</reference>
<accession>A0AAN6UQQ4</accession>
<dbReference type="EMBL" id="MU853402">
    <property type="protein sequence ID" value="KAK4137457.1"/>
    <property type="molecule type" value="Genomic_DNA"/>
</dbReference>
<proteinExistence type="predicted"/>
<evidence type="ECO:0000313" key="1">
    <source>
        <dbReference type="EMBL" id="KAK4137457.1"/>
    </source>
</evidence>
<reference evidence="1" key="1">
    <citation type="journal article" date="2023" name="Mol. Phylogenet. Evol.">
        <title>Genome-scale phylogeny and comparative genomics of the fungal order Sordariales.</title>
        <authorList>
            <person name="Hensen N."/>
            <person name="Bonometti L."/>
            <person name="Westerberg I."/>
            <person name="Brannstrom I.O."/>
            <person name="Guillou S."/>
            <person name="Cros-Aarteil S."/>
            <person name="Calhoun S."/>
            <person name="Haridas S."/>
            <person name="Kuo A."/>
            <person name="Mondo S."/>
            <person name="Pangilinan J."/>
            <person name="Riley R."/>
            <person name="LaButti K."/>
            <person name="Andreopoulos B."/>
            <person name="Lipzen A."/>
            <person name="Chen C."/>
            <person name="Yan M."/>
            <person name="Daum C."/>
            <person name="Ng V."/>
            <person name="Clum A."/>
            <person name="Steindorff A."/>
            <person name="Ohm R.A."/>
            <person name="Martin F."/>
            <person name="Silar P."/>
            <person name="Natvig D.O."/>
            <person name="Lalanne C."/>
            <person name="Gautier V."/>
            <person name="Ament-Velasquez S.L."/>
            <person name="Kruys A."/>
            <person name="Hutchinson M.I."/>
            <person name="Powell A.J."/>
            <person name="Barry K."/>
            <person name="Miller A.N."/>
            <person name="Grigoriev I.V."/>
            <person name="Debuchy R."/>
            <person name="Gladieux P."/>
            <person name="Hiltunen Thoren M."/>
            <person name="Johannesson H."/>
        </authorList>
    </citation>
    <scope>NUCLEOTIDE SEQUENCE</scope>
    <source>
        <strain evidence="1">CBS 123565</strain>
    </source>
</reference>
<dbReference type="AlphaFoldDB" id="A0AAN6UQQ4"/>
<name>A0AAN6UQQ4_9PEZI</name>